<dbReference type="InterPro" id="IPR016181">
    <property type="entry name" value="Acyl_CoA_acyltransferase"/>
</dbReference>
<sequence>MTERHFEIRTKRLKLVALNASLSRLQIEDRAAFFDALHVRHEAVWPPELMDGETLDWLNDRLSADPRQAGWLTWVFIWPGVAGQPDRLVGAGGFKGAPDDKGCVEVGYSMLLSFREQGLATEAVEGLLEWAESDPRVKRIIAHTLPHLTASQRVLEKTGFVETESFEDASEGETVVRYERPRRAAAA</sequence>
<dbReference type="Proteomes" id="UP001595379">
    <property type="component" value="Unassembled WGS sequence"/>
</dbReference>
<dbReference type="InterPro" id="IPR000182">
    <property type="entry name" value="GNAT_dom"/>
</dbReference>
<dbReference type="EC" id="2.3.-.-" evidence="2"/>
<feature type="domain" description="N-acetyltransferase" evidence="1">
    <location>
        <begin position="23"/>
        <end position="183"/>
    </location>
</feature>
<dbReference type="RefSeq" id="WP_343165341.1">
    <property type="nucleotide sequence ID" value="NZ_JBHRSV010000005.1"/>
</dbReference>
<reference evidence="3" key="1">
    <citation type="journal article" date="2019" name="Int. J. Syst. Evol. Microbiol.">
        <title>The Global Catalogue of Microorganisms (GCM) 10K type strain sequencing project: providing services to taxonomists for standard genome sequencing and annotation.</title>
        <authorList>
            <consortium name="The Broad Institute Genomics Platform"/>
            <consortium name="The Broad Institute Genome Sequencing Center for Infectious Disease"/>
            <person name="Wu L."/>
            <person name="Ma J."/>
        </authorList>
    </citation>
    <scope>NUCLEOTIDE SEQUENCE [LARGE SCALE GENOMIC DNA]</scope>
    <source>
        <strain evidence="3">KCTC 52487</strain>
    </source>
</reference>
<evidence type="ECO:0000259" key="1">
    <source>
        <dbReference type="PROSITE" id="PS51186"/>
    </source>
</evidence>
<dbReference type="EMBL" id="JBHRSV010000005">
    <property type="protein sequence ID" value="MFC2925574.1"/>
    <property type="molecule type" value="Genomic_DNA"/>
</dbReference>
<dbReference type="PANTHER" id="PTHR43792:SF13">
    <property type="entry name" value="ACETYLTRANSFERASE"/>
    <property type="match status" value="1"/>
</dbReference>
<organism evidence="2 3">
    <name type="scientific">Hyphobacterium vulgare</name>
    <dbReference type="NCBI Taxonomy" id="1736751"/>
    <lineage>
        <taxon>Bacteria</taxon>
        <taxon>Pseudomonadati</taxon>
        <taxon>Pseudomonadota</taxon>
        <taxon>Alphaproteobacteria</taxon>
        <taxon>Maricaulales</taxon>
        <taxon>Maricaulaceae</taxon>
        <taxon>Hyphobacterium</taxon>
    </lineage>
</organism>
<dbReference type="PROSITE" id="PS51186">
    <property type="entry name" value="GNAT"/>
    <property type="match status" value="1"/>
</dbReference>
<keyword evidence="2" id="KW-0012">Acyltransferase</keyword>
<protein>
    <submittedName>
        <fullName evidence="2">GNAT family N-acetyltransferase</fullName>
        <ecNumber evidence="2">2.3.-.-</ecNumber>
    </submittedName>
</protein>
<keyword evidence="3" id="KW-1185">Reference proteome</keyword>
<gene>
    <name evidence="2" type="ORF">ACFOOR_05600</name>
</gene>
<dbReference type="PANTHER" id="PTHR43792">
    <property type="entry name" value="GNAT FAMILY, PUTATIVE (AFU_ORTHOLOGUE AFUA_3G00765)-RELATED-RELATED"/>
    <property type="match status" value="1"/>
</dbReference>
<dbReference type="InterPro" id="IPR051531">
    <property type="entry name" value="N-acetyltransferase"/>
</dbReference>
<dbReference type="GO" id="GO:0016746">
    <property type="term" value="F:acyltransferase activity"/>
    <property type="evidence" value="ECO:0007669"/>
    <property type="project" value="UniProtKB-KW"/>
</dbReference>
<comment type="caution">
    <text evidence="2">The sequence shown here is derived from an EMBL/GenBank/DDBJ whole genome shotgun (WGS) entry which is preliminary data.</text>
</comment>
<keyword evidence="2" id="KW-0808">Transferase</keyword>
<accession>A0ABV6ZVV5</accession>
<dbReference type="Gene3D" id="3.40.630.30">
    <property type="match status" value="1"/>
</dbReference>
<evidence type="ECO:0000313" key="3">
    <source>
        <dbReference type="Proteomes" id="UP001595379"/>
    </source>
</evidence>
<proteinExistence type="predicted"/>
<dbReference type="Pfam" id="PF13302">
    <property type="entry name" value="Acetyltransf_3"/>
    <property type="match status" value="1"/>
</dbReference>
<name>A0ABV6ZVV5_9PROT</name>
<dbReference type="SUPFAM" id="SSF55729">
    <property type="entry name" value="Acyl-CoA N-acyltransferases (Nat)"/>
    <property type="match status" value="1"/>
</dbReference>
<evidence type="ECO:0000313" key="2">
    <source>
        <dbReference type="EMBL" id="MFC2925574.1"/>
    </source>
</evidence>